<dbReference type="GO" id="GO:0006006">
    <property type="term" value="P:glucose metabolic process"/>
    <property type="evidence" value="ECO:0007669"/>
    <property type="project" value="TreeGrafter"/>
</dbReference>
<dbReference type="EMBL" id="QXGH01000046">
    <property type="protein sequence ID" value="RHW23453.1"/>
    <property type="molecule type" value="Genomic_DNA"/>
</dbReference>
<reference evidence="1 2" key="1">
    <citation type="submission" date="2018-09" db="EMBL/GenBank/DDBJ databases">
        <title>Genome sequencing of Nocardioides immobilis CCTCC AB 2017083 for comparison to Nocardioides silvaticus.</title>
        <authorList>
            <person name="Li C."/>
            <person name="Wang G."/>
        </authorList>
    </citation>
    <scope>NUCLEOTIDE SEQUENCE [LARGE SCALE GENOMIC DNA]</scope>
    <source>
        <strain evidence="1 2">CCTCC AB 2017083</strain>
    </source>
</reference>
<gene>
    <name evidence="1" type="ORF">D0Z08_29500</name>
</gene>
<dbReference type="Gene3D" id="2.70.98.10">
    <property type="match status" value="1"/>
</dbReference>
<dbReference type="GO" id="GO:0030246">
    <property type="term" value="F:carbohydrate binding"/>
    <property type="evidence" value="ECO:0007669"/>
    <property type="project" value="InterPro"/>
</dbReference>
<dbReference type="InterPro" id="IPR011013">
    <property type="entry name" value="Gal_mutarotase_sf_dom"/>
</dbReference>
<dbReference type="InterPro" id="IPR014718">
    <property type="entry name" value="GH-type_carb-bd"/>
</dbReference>
<protein>
    <submittedName>
        <fullName evidence="1">Aldose epimerase</fullName>
    </submittedName>
</protein>
<dbReference type="InterPro" id="IPR037480">
    <property type="entry name" value="YihR-like"/>
</dbReference>
<dbReference type="Pfam" id="PF01263">
    <property type="entry name" value="Aldose_epim"/>
    <property type="match status" value="1"/>
</dbReference>
<keyword evidence="2" id="KW-1185">Reference proteome</keyword>
<evidence type="ECO:0000313" key="1">
    <source>
        <dbReference type="EMBL" id="RHW23453.1"/>
    </source>
</evidence>
<dbReference type="OrthoDB" id="4739604at2"/>
<name>A0A417XSX7_9ACTN</name>
<dbReference type="AlphaFoldDB" id="A0A417XSX7"/>
<evidence type="ECO:0000313" key="2">
    <source>
        <dbReference type="Proteomes" id="UP000283644"/>
    </source>
</evidence>
<accession>A0A417XSX7</accession>
<dbReference type="GO" id="GO:0033499">
    <property type="term" value="P:galactose catabolic process via UDP-galactose, Leloir pathway"/>
    <property type="evidence" value="ECO:0007669"/>
    <property type="project" value="TreeGrafter"/>
</dbReference>
<proteinExistence type="predicted"/>
<dbReference type="PANTHER" id="PTHR10091">
    <property type="entry name" value="ALDOSE-1-EPIMERASE"/>
    <property type="match status" value="1"/>
</dbReference>
<dbReference type="CDD" id="cd09022">
    <property type="entry name" value="Aldose_epim_Ec_YihR"/>
    <property type="match status" value="1"/>
</dbReference>
<organism evidence="1 2">
    <name type="scientific">Nocardioides immobilis</name>
    <dbReference type="NCBI Taxonomy" id="2049295"/>
    <lineage>
        <taxon>Bacteria</taxon>
        <taxon>Bacillati</taxon>
        <taxon>Actinomycetota</taxon>
        <taxon>Actinomycetes</taxon>
        <taxon>Propionibacteriales</taxon>
        <taxon>Nocardioidaceae</taxon>
        <taxon>Nocardioides</taxon>
    </lineage>
</organism>
<dbReference type="RefSeq" id="WP_118928863.1">
    <property type="nucleotide sequence ID" value="NZ_QXGH01000046.1"/>
</dbReference>
<dbReference type="Proteomes" id="UP000283644">
    <property type="component" value="Unassembled WGS sequence"/>
</dbReference>
<dbReference type="GO" id="GO:0004034">
    <property type="term" value="F:aldose 1-epimerase activity"/>
    <property type="evidence" value="ECO:0007669"/>
    <property type="project" value="TreeGrafter"/>
</dbReference>
<sequence length="308" mass="32594">MLPPSGEQFRIEAAGYAAVVTESGAALRSLTCDGRTLVDGFAEDAMAGGGRGQLLMPWPNRIRDGRYADPSGSGTVHQLALTEPKRSNASHGLARWVAWTPAAHESDRVALRYRLMAQTGYPWTLDLEVTYVVGPDGLTVTQSATNRAGSAAPYASGAHPYLLAGTGPVDDWTFTCPAATRLLTDDARLLPTARADLTGTDLDFREPRRLGATVVNDAVTDLARDSDGRATTAVVAADGTGTALWVDQHHRWLQLYTADDTATPRVSIAVEPMTAPPDAFNSGDDLTLIEPAATFSASWGIFAIPGSG</sequence>
<dbReference type="InterPro" id="IPR008183">
    <property type="entry name" value="Aldose_1/G6P_1-epimerase"/>
</dbReference>
<dbReference type="PANTHER" id="PTHR10091:SF0">
    <property type="entry name" value="GALACTOSE MUTAROTASE"/>
    <property type="match status" value="1"/>
</dbReference>
<dbReference type="SUPFAM" id="SSF74650">
    <property type="entry name" value="Galactose mutarotase-like"/>
    <property type="match status" value="1"/>
</dbReference>
<comment type="caution">
    <text evidence="1">The sequence shown here is derived from an EMBL/GenBank/DDBJ whole genome shotgun (WGS) entry which is preliminary data.</text>
</comment>